<name>A0ABQ0BPZ3_9FIRM</name>
<dbReference type="Proteomes" id="UP001600941">
    <property type="component" value="Unassembled WGS sequence"/>
</dbReference>
<evidence type="ECO:0000313" key="1">
    <source>
        <dbReference type="EMBL" id="GAA6498605.1"/>
    </source>
</evidence>
<proteinExistence type="predicted"/>
<sequence length="54" mass="6561">MKITTKWIVRAYTGWKTGWVDFKEFTNPADADNWLCDYCRKNHYDITDFNIVIR</sequence>
<evidence type="ECO:0000313" key="2">
    <source>
        <dbReference type="Proteomes" id="UP001600941"/>
    </source>
</evidence>
<protein>
    <submittedName>
        <fullName evidence="1">Uncharacterized protein</fullName>
    </submittedName>
</protein>
<gene>
    <name evidence="1" type="ORF">K340107D12_14210</name>
</gene>
<organism evidence="1 2">
    <name type="scientific">Blautia parvula</name>
    <dbReference type="NCBI Taxonomy" id="2877527"/>
    <lineage>
        <taxon>Bacteria</taxon>
        <taxon>Bacillati</taxon>
        <taxon>Bacillota</taxon>
        <taxon>Clostridia</taxon>
        <taxon>Lachnospirales</taxon>
        <taxon>Lachnospiraceae</taxon>
        <taxon>Blautia</taxon>
    </lineage>
</organism>
<dbReference type="EMBL" id="BAABZQ010000001">
    <property type="protein sequence ID" value="GAA6498605.1"/>
    <property type="molecule type" value="Genomic_DNA"/>
</dbReference>
<accession>A0ABQ0BPZ3</accession>
<reference evidence="1 2" key="1">
    <citation type="submission" date="2024-04" db="EMBL/GenBank/DDBJ databases">
        <title>Defined microbial consortia suppress multidrug-resistant proinflammatory Enterobacteriaceae via ecological control.</title>
        <authorList>
            <person name="Furuichi M."/>
            <person name="Kawaguchi T."/>
            <person name="Pust M."/>
            <person name="Yasuma K."/>
            <person name="Plichta D."/>
            <person name="Hasegawa N."/>
            <person name="Ohya T."/>
            <person name="Bhattarai S."/>
            <person name="Sasajima S."/>
            <person name="Aoto Y."/>
            <person name="Tuganbaev T."/>
            <person name="Yaginuma M."/>
            <person name="Ueda M."/>
            <person name="Okahashi N."/>
            <person name="Amafuji K."/>
            <person name="Kiridooshi Y."/>
            <person name="Sugita K."/>
            <person name="Strazar M."/>
            <person name="Skelly A."/>
            <person name="Suda W."/>
            <person name="Hattori M."/>
            <person name="Nakamoto N."/>
            <person name="Caballero S."/>
            <person name="Norman J."/>
            <person name="Olle B."/>
            <person name="Tanoue T."/>
            <person name="Arita M."/>
            <person name="Bucci V."/>
            <person name="Atarashi K."/>
            <person name="Xavier R."/>
            <person name="Honda K."/>
        </authorList>
    </citation>
    <scope>NUCLEOTIDE SEQUENCE [LARGE SCALE GENOMIC DNA]</scope>
    <source>
        <strain evidence="2">k34-0107-D12</strain>
    </source>
</reference>
<keyword evidence="2" id="KW-1185">Reference proteome</keyword>
<dbReference type="RefSeq" id="WP_390423055.1">
    <property type="nucleotide sequence ID" value="NZ_BAABZQ010000001.1"/>
</dbReference>
<comment type="caution">
    <text evidence="1">The sequence shown here is derived from an EMBL/GenBank/DDBJ whole genome shotgun (WGS) entry which is preliminary data.</text>
</comment>